<dbReference type="SMART" id="SM00220">
    <property type="entry name" value="S_TKc"/>
    <property type="match status" value="1"/>
</dbReference>
<feature type="domain" description="Protein kinase" evidence="10">
    <location>
        <begin position="9"/>
        <end position="271"/>
    </location>
</feature>
<dbReference type="EC" id="2.7.11.1" evidence="1"/>
<feature type="region of interest" description="Disordered" evidence="8">
    <location>
        <begin position="370"/>
        <end position="393"/>
    </location>
</feature>
<dbReference type="InterPro" id="IPR000719">
    <property type="entry name" value="Prot_kinase_dom"/>
</dbReference>
<feature type="region of interest" description="Disordered" evidence="8">
    <location>
        <begin position="271"/>
        <end position="292"/>
    </location>
</feature>
<keyword evidence="2 11" id="KW-0723">Serine/threonine-protein kinase</keyword>
<dbReference type="RefSeq" id="WP_127940130.1">
    <property type="nucleotide sequence ID" value="NZ_SAUN01000001.1"/>
</dbReference>
<dbReference type="EMBL" id="SAUN01000001">
    <property type="protein sequence ID" value="RVX47739.1"/>
    <property type="molecule type" value="Genomic_DNA"/>
</dbReference>
<dbReference type="PROSITE" id="PS50011">
    <property type="entry name" value="PROTEIN_KINASE_DOM"/>
    <property type="match status" value="1"/>
</dbReference>
<dbReference type="CDD" id="cd14014">
    <property type="entry name" value="STKc_PknB_like"/>
    <property type="match status" value="1"/>
</dbReference>
<dbReference type="InterPro" id="IPR011009">
    <property type="entry name" value="Kinase-like_dom_sf"/>
</dbReference>
<evidence type="ECO:0000256" key="8">
    <source>
        <dbReference type="SAM" id="MobiDB-lite"/>
    </source>
</evidence>
<gene>
    <name evidence="11" type="ORF">EDD27_10688</name>
</gene>
<protein>
    <recommendedName>
        <fullName evidence="1">non-specific serine/threonine protein kinase</fullName>
        <ecNumber evidence="1">2.7.11.1</ecNumber>
    </recommendedName>
</protein>
<evidence type="ECO:0000256" key="1">
    <source>
        <dbReference type="ARBA" id="ARBA00012513"/>
    </source>
</evidence>
<dbReference type="Gene3D" id="3.30.200.20">
    <property type="entry name" value="Phosphorylase Kinase, domain 1"/>
    <property type="match status" value="1"/>
</dbReference>
<evidence type="ECO:0000313" key="12">
    <source>
        <dbReference type="Proteomes" id="UP000284824"/>
    </source>
</evidence>
<evidence type="ECO:0000259" key="10">
    <source>
        <dbReference type="PROSITE" id="PS50011"/>
    </source>
</evidence>
<evidence type="ECO:0000256" key="3">
    <source>
        <dbReference type="ARBA" id="ARBA00022679"/>
    </source>
</evidence>
<dbReference type="PANTHER" id="PTHR43289">
    <property type="entry name" value="MITOGEN-ACTIVATED PROTEIN KINASE KINASE KINASE 20-RELATED"/>
    <property type="match status" value="1"/>
</dbReference>
<reference evidence="11 12" key="1">
    <citation type="submission" date="2019-01" db="EMBL/GenBank/DDBJ databases">
        <title>Sequencing the genomes of 1000 actinobacteria strains.</title>
        <authorList>
            <person name="Klenk H.-P."/>
        </authorList>
    </citation>
    <scope>NUCLEOTIDE SEQUENCE [LARGE SCALE GENOMIC DNA]</scope>
    <source>
        <strain evidence="11 12">DSM 43925</strain>
    </source>
</reference>
<proteinExistence type="predicted"/>
<evidence type="ECO:0000256" key="5">
    <source>
        <dbReference type="ARBA" id="ARBA00022777"/>
    </source>
</evidence>
<dbReference type="AlphaFoldDB" id="A0A438MQD3"/>
<keyword evidence="4 7" id="KW-0547">Nucleotide-binding</keyword>
<keyword evidence="9" id="KW-0812">Transmembrane</keyword>
<dbReference type="Proteomes" id="UP000284824">
    <property type="component" value="Unassembled WGS sequence"/>
</dbReference>
<feature type="transmembrane region" description="Helical" evidence="9">
    <location>
        <begin position="342"/>
        <end position="363"/>
    </location>
</feature>
<dbReference type="Pfam" id="PF00069">
    <property type="entry name" value="Pkinase"/>
    <property type="match status" value="1"/>
</dbReference>
<keyword evidence="6 7" id="KW-0067">ATP-binding</keyword>
<dbReference type="GO" id="GO:0004674">
    <property type="term" value="F:protein serine/threonine kinase activity"/>
    <property type="evidence" value="ECO:0007669"/>
    <property type="project" value="UniProtKB-KW"/>
</dbReference>
<feature type="region of interest" description="Disordered" evidence="8">
    <location>
        <begin position="316"/>
        <end position="336"/>
    </location>
</feature>
<evidence type="ECO:0000313" key="11">
    <source>
        <dbReference type="EMBL" id="RVX47739.1"/>
    </source>
</evidence>
<keyword evidence="12" id="KW-1185">Reference proteome</keyword>
<comment type="caution">
    <text evidence="11">The sequence shown here is derived from an EMBL/GenBank/DDBJ whole genome shotgun (WGS) entry which is preliminary data.</text>
</comment>
<dbReference type="SUPFAM" id="SSF56112">
    <property type="entry name" value="Protein kinase-like (PK-like)"/>
    <property type="match status" value="1"/>
</dbReference>
<feature type="compositionally biased region" description="Low complexity" evidence="8">
    <location>
        <begin position="373"/>
        <end position="385"/>
    </location>
</feature>
<keyword evidence="3" id="KW-0808">Transferase</keyword>
<organism evidence="11 12">
    <name type="scientific">Nonomuraea polychroma</name>
    <dbReference type="NCBI Taxonomy" id="46176"/>
    <lineage>
        <taxon>Bacteria</taxon>
        <taxon>Bacillati</taxon>
        <taxon>Actinomycetota</taxon>
        <taxon>Actinomycetes</taxon>
        <taxon>Streptosporangiales</taxon>
        <taxon>Streptosporangiaceae</taxon>
        <taxon>Nonomuraea</taxon>
    </lineage>
</organism>
<keyword evidence="9" id="KW-0472">Membrane</keyword>
<dbReference type="PANTHER" id="PTHR43289:SF6">
    <property type="entry name" value="SERINE_THREONINE-PROTEIN KINASE NEKL-3"/>
    <property type="match status" value="1"/>
</dbReference>
<dbReference type="PROSITE" id="PS00108">
    <property type="entry name" value="PROTEIN_KINASE_ST"/>
    <property type="match status" value="1"/>
</dbReference>
<dbReference type="GO" id="GO:0005524">
    <property type="term" value="F:ATP binding"/>
    <property type="evidence" value="ECO:0007669"/>
    <property type="project" value="UniProtKB-UniRule"/>
</dbReference>
<evidence type="ECO:0000256" key="2">
    <source>
        <dbReference type="ARBA" id="ARBA00022527"/>
    </source>
</evidence>
<evidence type="ECO:0000256" key="4">
    <source>
        <dbReference type="ARBA" id="ARBA00022741"/>
    </source>
</evidence>
<dbReference type="InterPro" id="IPR008271">
    <property type="entry name" value="Ser/Thr_kinase_AS"/>
</dbReference>
<keyword evidence="9" id="KW-1133">Transmembrane helix</keyword>
<dbReference type="PROSITE" id="PS00107">
    <property type="entry name" value="PROTEIN_KINASE_ATP"/>
    <property type="match status" value="1"/>
</dbReference>
<feature type="compositionally biased region" description="Pro residues" evidence="8">
    <location>
        <begin position="321"/>
        <end position="336"/>
    </location>
</feature>
<dbReference type="InterPro" id="IPR017441">
    <property type="entry name" value="Protein_kinase_ATP_BS"/>
</dbReference>
<evidence type="ECO:0000256" key="7">
    <source>
        <dbReference type="PROSITE-ProRule" id="PRU10141"/>
    </source>
</evidence>
<accession>A0A438MQD3</accession>
<keyword evidence="5 11" id="KW-0418">Kinase</keyword>
<evidence type="ECO:0000256" key="6">
    <source>
        <dbReference type="ARBA" id="ARBA00022840"/>
    </source>
</evidence>
<name>A0A438MQD3_9ACTN</name>
<feature type="binding site" evidence="7">
    <location>
        <position position="38"/>
    </location>
    <ligand>
        <name>ATP</name>
        <dbReference type="ChEBI" id="CHEBI:30616"/>
    </ligand>
</feature>
<sequence length="537" mass="56367">MSELSVPGYEIKGVLGQGGFGVVYVALQSAVGREVALKVDNRVLLSDRDRRRFLREVTAAGSLSGHPHVVPVYDAGLLPDGRPYMVLEMCPGGSLAGRRLTPAEARDVGVRIADALSAAHAQGVLHRDVKPGNILVNRYGQAALSDFGLATMPASGPEASVTRESLTPSYAPPEAFELAEPSPAGDVYALAATVYALLSGRPPRFPESGVPNLAMILALHRLPVPDIPGVPAELTAVLRQALASDPRQRTPSAAALRDALAAVPLGPHAAVPFTPSVPSPDDRPMPPQAPRVVQGSGIVREPGVAQAPLVAQTPLAAHQPTNPPPGSQPDTRPPAPHGINKALVAIIAALTLVIVVGGGAVIYTQIVQQPEGTQQAQPSSTATTQKTKKPAQEPAGVFTGLDTYTENCPAANVRGAGAACVRESECWGGMVIIVGDTKARRLGCEETHSWETFAVAPIPKDAETYVQQDLAKHPTVKRVCSRTVLLASRVGAAKAIAAGRWEADVMPPSQAQFDDGVRFYRCIGSVTGQEPRRSFFH</sequence>
<dbReference type="Gene3D" id="1.10.510.10">
    <property type="entry name" value="Transferase(Phosphotransferase) domain 1"/>
    <property type="match status" value="1"/>
</dbReference>
<dbReference type="OrthoDB" id="9762169at2"/>
<evidence type="ECO:0000256" key="9">
    <source>
        <dbReference type="SAM" id="Phobius"/>
    </source>
</evidence>